<evidence type="ECO:0000256" key="1">
    <source>
        <dbReference type="SAM" id="MobiDB-lite"/>
    </source>
</evidence>
<organism evidence="2 3">
    <name type="scientific">Steinernema hermaphroditum</name>
    <dbReference type="NCBI Taxonomy" id="289476"/>
    <lineage>
        <taxon>Eukaryota</taxon>
        <taxon>Metazoa</taxon>
        <taxon>Ecdysozoa</taxon>
        <taxon>Nematoda</taxon>
        <taxon>Chromadorea</taxon>
        <taxon>Rhabditida</taxon>
        <taxon>Tylenchina</taxon>
        <taxon>Panagrolaimomorpha</taxon>
        <taxon>Strongyloidoidea</taxon>
        <taxon>Steinernematidae</taxon>
        <taxon>Steinernema</taxon>
    </lineage>
</organism>
<dbReference type="EMBL" id="JAUCMV010000004">
    <property type="protein sequence ID" value="KAK0402030.1"/>
    <property type="molecule type" value="Genomic_DNA"/>
</dbReference>
<gene>
    <name evidence="2" type="ORF">QR680_016104</name>
</gene>
<dbReference type="AlphaFoldDB" id="A0AA39HAB9"/>
<feature type="compositionally biased region" description="Basic and acidic residues" evidence="1">
    <location>
        <begin position="23"/>
        <end position="40"/>
    </location>
</feature>
<feature type="compositionally biased region" description="Acidic residues" evidence="1">
    <location>
        <begin position="46"/>
        <end position="61"/>
    </location>
</feature>
<proteinExistence type="predicted"/>
<reference evidence="2" key="1">
    <citation type="submission" date="2023-06" db="EMBL/GenBank/DDBJ databases">
        <title>Genomic analysis of the entomopathogenic nematode Steinernema hermaphroditum.</title>
        <authorList>
            <person name="Schwarz E.M."/>
            <person name="Heppert J.K."/>
            <person name="Baniya A."/>
            <person name="Schwartz H.T."/>
            <person name="Tan C.-H."/>
            <person name="Antoshechkin I."/>
            <person name="Sternberg P.W."/>
            <person name="Goodrich-Blair H."/>
            <person name="Dillman A.R."/>
        </authorList>
    </citation>
    <scope>NUCLEOTIDE SEQUENCE</scope>
    <source>
        <strain evidence="2">PS9179</strain>
        <tissue evidence="2">Whole animal</tissue>
    </source>
</reference>
<protein>
    <submittedName>
        <fullName evidence="2">Uncharacterized protein</fullName>
    </submittedName>
</protein>
<evidence type="ECO:0000313" key="3">
    <source>
        <dbReference type="Proteomes" id="UP001175271"/>
    </source>
</evidence>
<comment type="caution">
    <text evidence="2">The sequence shown here is derived from an EMBL/GenBank/DDBJ whole genome shotgun (WGS) entry which is preliminary data.</text>
</comment>
<sequence>MSGIIEKAKEKLTDAATAVHDAVVGDKAKQSEQKPGEKKVVHQQTEEGEEAQEEVGEDEGDVEKGTEEDPEEKPKKASEKEE</sequence>
<dbReference type="Proteomes" id="UP001175271">
    <property type="component" value="Unassembled WGS sequence"/>
</dbReference>
<accession>A0AA39HAB9</accession>
<evidence type="ECO:0000313" key="2">
    <source>
        <dbReference type="EMBL" id="KAK0402030.1"/>
    </source>
</evidence>
<keyword evidence="3" id="KW-1185">Reference proteome</keyword>
<feature type="region of interest" description="Disordered" evidence="1">
    <location>
        <begin position="23"/>
        <end position="82"/>
    </location>
</feature>
<name>A0AA39HAB9_9BILA</name>
<feature type="compositionally biased region" description="Basic and acidic residues" evidence="1">
    <location>
        <begin position="62"/>
        <end position="82"/>
    </location>
</feature>